<organism evidence="2 3">
    <name type="scientific">Erysiphe pulchra</name>
    <dbReference type="NCBI Taxonomy" id="225359"/>
    <lineage>
        <taxon>Eukaryota</taxon>
        <taxon>Fungi</taxon>
        <taxon>Dikarya</taxon>
        <taxon>Ascomycota</taxon>
        <taxon>Pezizomycotina</taxon>
        <taxon>Leotiomycetes</taxon>
        <taxon>Erysiphales</taxon>
        <taxon>Erysiphaceae</taxon>
        <taxon>Erysiphe</taxon>
    </lineage>
</organism>
<keyword evidence="3" id="KW-1185">Reference proteome</keyword>
<accession>A0A2S4PW95</accession>
<sequence>MVYSTIGVLCGMVGLYLTAIQVPLSPEIQAETTIPKPSTINRLDSRKRDEDQIMTLGREHRVITKEPGDESEERDNLVSTGNSVVPEFPRVLRLDQTSSLSSDQPEYQLLGLGIRTVSFLKIQVYVVGIYVAADDIVALQKKLIKRINPLATALVVGERDELKSMLNNPEKSEEIWDTILKDGACRMLIRIVPTRNTDFGHLRDAWVRTMTSRAQKVGWDDEKFGESVAQFKRIFARGSVPKGTELILSRGKKGNLEVWYHGNGRGQNENGIDKLDRQKDSDPNDDRIRNRERVILPKERFDPTLWTDLTKNFDLTPMETPFLPDLDKLIDEIIKAAYKRSDIAQHLIFALIDDQSHRWPKGIGRFLRTYMQDCEVRGAKIYFRGKLFLPNAG</sequence>
<name>A0A2S4PW95_9PEZI</name>
<dbReference type="STRING" id="225359.A0A2S4PW95"/>
<evidence type="ECO:0000313" key="3">
    <source>
        <dbReference type="Proteomes" id="UP000237438"/>
    </source>
</evidence>
<evidence type="ECO:0000259" key="1">
    <source>
        <dbReference type="Pfam" id="PF16035"/>
    </source>
</evidence>
<dbReference type="Gene3D" id="3.50.70.10">
    <property type="match status" value="1"/>
</dbReference>
<protein>
    <recommendedName>
        <fullName evidence="1">Chalcone isomerase domain-containing protein</fullName>
    </recommendedName>
</protein>
<dbReference type="PANTHER" id="PTHR47284">
    <property type="entry name" value="FATTY-ACID-BINDING PROTEIN 2"/>
    <property type="match status" value="1"/>
</dbReference>
<dbReference type="EMBL" id="PEDP01000359">
    <property type="protein sequence ID" value="POS86295.1"/>
    <property type="molecule type" value="Genomic_DNA"/>
</dbReference>
<dbReference type="InterPro" id="IPR036298">
    <property type="entry name" value="Chalcone_isomerase_sf"/>
</dbReference>
<reference evidence="2 3" key="1">
    <citation type="submission" date="2017-10" db="EMBL/GenBank/DDBJ databases">
        <title>Development of genomic resources for the powdery mildew, Erysiphe pulchra.</title>
        <authorList>
            <person name="Wadl P.A."/>
            <person name="Mack B.M."/>
            <person name="Moore G."/>
            <person name="Beltz S.B."/>
        </authorList>
    </citation>
    <scope>NUCLEOTIDE SEQUENCE [LARGE SCALE GENOMIC DNA]</scope>
    <source>
        <strain evidence="2">Cflorida</strain>
    </source>
</reference>
<dbReference type="Pfam" id="PF16035">
    <property type="entry name" value="Chalcone_2"/>
    <property type="match status" value="1"/>
</dbReference>
<dbReference type="AlphaFoldDB" id="A0A2S4PW95"/>
<dbReference type="GO" id="GO:0016872">
    <property type="term" value="F:intramolecular lyase activity"/>
    <property type="evidence" value="ECO:0007669"/>
    <property type="project" value="InterPro"/>
</dbReference>
<dbReference type="InterPro" id="IPR016087">
    <property type="entry name" value="Chalcone_isomerase"/>
</dbReference>
<dbReference type="Proteomes" id="UP000237438">
    <property type="component" value="Unassembled WGS sequence"/>
</dbReference>
<comment type="caution">
    <text evidence="2">The sequence shown here is derived from an EMBL/GenBank/DDBJ whole genome shotgun (WGS) entry which is preliminary data.</text>
</comment>
<dbReference type="InterPro" id="IPR016088">
    <property type="entry name" value="Chalcone_isomerase_3-sand"/>
</dbReference>
<gene>
    <name evidence="2" type="ORF">EPUL_003100</name>
</gene>
<dbReference type="SUPFAM" id="SSF54626">
    <property type="entry name" value="Chalcone isomerase"/>
    <property type="match status" value="1"/>
</dbReference>
<evidence type="ECO:0000313" key="2">
    <source>
        <dbReference type="EMBL" id="POS86295.1"/>
    </source>
</evidence>
<dbReference type="PANTHER" id="PTHR47284:SF3">
    <property type="entry name" value="FATTY-ACID-BINDING PROTEIN 2"/>
    <property type="match status" value="1"/>
</dbReference>
<dbReference type="OrthoDB" id="18193at2759"/>
<proteinExistence type="predicted"/>
<feature type="domain" description="Chalcone isomerase" evidence="1">
    <location>
        <begin position="106"/>
        <end position="267"/>
    </location>
</feature>